<dbReference type="InterPro" id="IPR050747">
    <property type="entry name" value="Mitochondrial_chaperone_BCS1"/>
</dbReference>
<sequence>MWSHVVFEHPATFDTLAMVKTKKKKIMNDLITFTTSKDYYKKKLERPGKEVIFLLVPIQRCKRLSVPIQSDGVKGFLLTTHPKPFFFFPSINAAQIPNNPFLKSKIPSSHPSSDPIQIQMTSTGSTPVPTIREITGNISLKGDAEHTIISSKDEHKAAKRDHLSAKKAVSSELDLRGGTFADEEERNIRATKLMALRRSKRRLRTRCETLLLKLSLLRRSKRSWRILS</sequence>
<dbReference type="OrthoDB" id="10643260at2759"/>
<comment type="caution">
    <text evidence="2">The sequence shown here is derived from an EMBL/GenBank/DDBJ whole genome shotgun (WGS) entry which is preliminary data.</text>
</comment>
<proteinExistence type="predicted"/>
<reference evidence="2" key="1">
    <citation type="submission" date="2019-11" db="EMBL/GenBank/DDBJ databases">
        <authorList>
            <person name="Liu Y."/>
            <person name="Hou J."/>
            <person name="Li T.-Q."/>
            <person name="Guan C.-H."/>
            <person name="Wu X."/>
            <person name="Wu H.-Z."/>
            <person name="Ling F."/>
            <person name="Zhang R."/>
            <person name="Shi X.-G."/>
            <person name="Ren J.-P."/>
            <person name="Chen E.-F."/>
            <person name="Sun J.-M."/>
        </authorList>
    </citation>
    <scope>NUCLEOTIDE SEQUENCE</scope>
    <source>
        <strain evidence="2">Adult_tree_wgs_1</strain>
        <tissue evidence="2">Leaves</tissue>
    </source>
</reference>
<dbReference type="EMBL" id="WJXA01000010">
    <property type="protein sequence ID" value="KAF7130830.1"/>
    <property type="molecule type" value="Genomic_DNA"/>
</dbReference>
<name>A0A834LD66_RHOSS</name>
<evidence type="ECO:0000313" key="2">
    <source>
        <dbReference type="EMBL" id="KAF7130830.1"/>
    </source>
</evidence>
<evidence type="ECO:0000313" key="3">
    <source>
        <dbReference type="Proteomes" id="UP000626092"/>
    </source>
</evidence>
<organism evidence="2 3">
    <name type="scientific">Rhododendron simsii</name>
    <name type="common">Sims's rhododendron</name>
    <dbReference type="NCBI Taxonomy" id="118357"/>
    <lineage>
        <taxon>Eukaryota</taxon>
        <taxon>Viridiplantae</taxon>
        <taxon>Streptophyta</taxon>
        <taxon>Embryophyta</taxon>
        <taxon>Tracheophyta</taxon>
        <taxon>Spermatophyta</taxon>
        <taxon>Magnoliopsida</taxon>
        <taxon>eudicotyledons</taxon>
        <taxon>Gunneridae</taxon>
        <taxon>Pentapetalae</taxon>
        <taxon>asterids</taxon>
        <taxon>Ericales</taxon>
        <taxon>Ericaceae</taxon>
        <taxon>Ericoideae</taxon>
        <taxon>Rhodoreae</taxon>
        <taxon>Rhododendron</taxon>
    </lineage>
</organism>
<keyword evidence="3" id="KW-1185">Reference proteome</keyword>
<protein>
    <submittedName>
        <fullName evidence="2">Uncharacterized protein</fullName>
    </submittedName>
</protein>
<evidence type="ECO:0000256" key="1">
    <source>
        <dbReference type="SAM" id="MobiDB-lite"/>
    </source>
</evidence>
<dbReference type="PANTHER" id="PTHR23070">
    <property type="entry name" value="BCS1 AAA-TYPE ATPASE"/>
    <property type="match status" value="1"/>
</dbReference>
<accession>A0A834LD66</accession>
<dbReference type="Proteomes" id="UP000626092">
    <property type="component" value="Unassembled WGS sequence"/>
</dbReference>
<gene>
    <name evidence="2" type="ORF">RHSIM_Rhsim10G0030000</name>
</gene>
<feature type="region of interest" description="Disordered" evidence="1">
    <location>
        <begin position="106"/>
        <end position="128"/>
    </location>
</feature>
<dbReference type="AlphaFoldDB" id="A0A834LD66"/>